<proteinExistence type="predicted"/>
<dbReference type="Pfam" id="PF06089">
    <property type="entry name" value="Asparaginase_II"/>
    <property type="match status" value="1"/>
</dbReference>
<organism evidence="1">
    <name type="scientific">Oscillatoriales cyanobacterium SpSt-418</name>
    <dbReference type="NCBI Taxonomy" id="2282169"/>
    <lineage>
        <taxon>Bacteria</taxon>
        <taxon>Bacillati</taxon>
        <taxon>Cyanobacteriota</taxon>
        <taxon>Cyanophyceae</taxon>
        <taxon>Oscillatoriophycideae</taxon>
        <taxon>Oscillatoriales</taxon>
    </lineage>
</organism>
<accession>A0A7C3PF98</accession>
<dbReference type="AlphaFoldDB" id="A0A7C3PF98"/>
<gene>
    <name evidence="1" type="ORF">ENR64_01900</name>
</gene>
<dbReference type="PANTHER" id="PTHR42110:SF1">
    <property type="entry name" value="L-ASPARAGINASE, PUTATIVE (AFU_ORTHOLOGUE AFUA_3G11890)-RELATED"/>
    <property type="match status" value="1"/>
</dbReference>
<dbReference type="EMBL" id="DSRU01000026">
    <property type="protein sequence ID" value="HFM96520.1"/>
    <property type="molecule type" value="Genomic_DNA"/>
</dbReference>
<dbReference type="InterPro" id="IPR010349">
    <property type="entry name" value="Asparaginase_II"/>
</dbReference>
<protein>
    <submittedName>
        <fullName evidence="1">Asparaginase</fullName>
    </submittedName>
</protein>
<comment type="caution">
    <text evidence="1">The sequence shown here is derived from an EMBL/GenBank/DDBJ whole genome shotgun (WGS) entry which is preliminary data.</text>
</comment>
<evidence type="ECO:0000313" key="1">
    <source>
        <dbReference type="EMBL" id="HFM96520.1"/>
    </source>
</evidence>
<name>A0A7C3PF98_9CYAN</name>
<reference evidence="1" key="1">
    <citation type="journal article" date="2020" name="mSystems">
        <title>Genome- and Community-Level Interaction Insights into Carbon Utilization and Element Cycling Functions of Hydrothermarchaeota in Hydrothermal Sediment.</title>
        <authorList>
            <person name="Zhou Z."/>
            <person name="Liu Y."/>
            <person name="Xu W."/>
            <person name="Pan J."/>
            <person name="Luo Z.H."/>
            <person name="Li M."/>
        </authorList>
    </citation>
    <scope>NUCLEOTIDE SEQUENCE [LARGE SCALE GENOMIC DNA]</scope>
    <source>
        <strain evidence="1">SpSt-418</strain>
    </source>
</reference>
<dbReference type="PANTHER" id="PTHR42110">
    <property type="entry name" value="L-ASPARAGINASE, PUTATIVE (AFU_ORTHOLOGUE AFUA_3G11890)-RELATED"/>
    <property type="match status" value="1"/>
</dbReference>
<sequence length="317" mass="34815">MTRGRRTQTAELEVRFLREGIVESTHHVQAVVSDNRGRTLMVAGDPESATFVRSALKPFQALAITTTGTLDRYSLNDKDLAIICSSHRGKIEQVRQVFKILWRCDIDPSALQCPIPPGKISPLEHNCSGKHAGMLAVCQQRNWLMSDYLQRSHPVQQLILNKVAEMLRMPAEEFIGARDDCGAPTYFLQLGQIAWLYAQLAAGSSLDLERIARAMIHHPTMISGEGEFDTTVMQLTNGELISKSGAEGIQCIGRVGEGMGLAIKVADGAKRAKHAVAVHLLKQMGWISPSVSETLAETFMTVSHVTRLEVAGELSML</sequence>